<dbReference type="EMBL" id="QKYT01000128">
    <property type="protein sequence ID" value="RIA92384.1"/>
    <property type="molecule type" value="Genomic_DNA"/>
</dbReference>
<dbReference type="STRING" id="658196.A0A397TBW0"/>
<evidence type="ECO:0000256" key="1">
    <source>
        <dbReference type="SAM" id="Coils"/>
    </source>
</evidence>
<accession>A0A397TBW0</accession>
<protein>
    <submittedName>
        <fullName evidence="2">Uncharacterized protein</fullName>
    </submittedName>
</protein>
<name>A0A397TBW0_9GLOM</name>
<reference evidence="2 3" key="1">
    <citation type="submission" date="2018-06" db="EMBL/GenBank/DDBJ databases">
        <title>Comparative genomics reveals the genomic features of Rhizophagus irregularis, R. cerebriforme, R. diaphanum and Gigaspora rosea, and their symbiotic lifestyle signature.</title>
        <authorList>
            <person name="Morin E."/>
            <person name="San Clemente H."/>
            <person name="Chen E.C.H."/>
            <person name="De La Providencia I."/>
            <person name="Hainaut M."/>
            <person name="Kuo A."/>
            <person name="Kohler A."/>
            <person name="Murat C."/>
            <person name="Tang N."/>
            <person name="Roy S."/>
            <person name="Loubradou J."/>
            <person name="Henrissat B."/>
            <person name="Grigoriev I.V."/>
            <person name="Corradi N."/>
            <person name="Roux C."/>
            <person name="Martin F.M."/>
        </authorList>
    </citation>
    <scope>NUCLEOTIDE SEQUENCE [LARGE SCALE GENOMIC DNA]</scope>
    <source>
        <strain evidence="2 3">DAOM 227022</strain>
    </source>
</reference>
<dbReference type="Proteomes" id="UP000265703">
    <property type="component" value="Unassembled WGS sequence"/>
</dbReference>
<dbReference type="OrthoDB" id="2441284at2759"/>
<evidence type="ECO:0000313" key="3">
    <source>
        <dbReference type="Proteomes" id="UP000265703"/>
    </source>
</evidence>
<evidence type="ECO:0000313" key="2">
    <source>
        <dbReference type="EMBL" id="RIA92384.1"/>
    </source>
</evidence>
<organism evidence="2 3">
    <name type="scientific">Glomus cerebriforme</name>
    <dbReference type="NCBI Taxonomy" id="658196"/>
    <lineage>
        <taxon>Eukaryota</taxon>
        <taxon>Fungi</taxon>
        <taxon>Fungi incertae sedis</taxon>
        <taxon>Mucoromycota</taxon>
        <taxon>Glomeromycotina</taxon>
        <taxon>Glomeromycetes</taxon>
        <taxon>Glomerales</taxon>
        <taxon>Glomeraceae</taxon>
        <taxon>Glomus</taxon>
    </lineage>
</organism>
<comment type="caution">
    <text evidence="2">The sequence shown here is derived from an EMBL/GenBank/DDBJ whole genome shotgun (WGS) entry which is preliminary data.</text>
</comment>
<feature type="coiled-coil region" evidence="1">
    <location>
        <begin position="238"/>
        <end position="271"/>
    </location>
</feature>
<keyword evidence="3" id="KW-1185">Reference proteome</keyword>
<proteinExistence type="predicted"/>
<keyword evidence="1" id="KW-0175">Coiled coil</keyword>
<gene>
    <name evidence="2" type="ORF">C1645_820817</name>
</gene>
<dbReference type="AlphaFoldDB" id="A0A397TBW0"/>
<sequence length="280" mass="33040">MSNQWTPPLRIEWTLNEEKSHEISETSEATIPAPKSDLLVVDYNGVELQKATMHSQCFLEIKSENDCQPCIWCISYNSQPKRQEMIMCTSAGERPLPSSLRSAWNGDSVRRRLGVWKLLRDECLDFLMPVEIRSPNQVPNNNICEFRRHTDELWLIDQENREYFDKTYGITYIHPLLVNRSELVFLFLDNCGIMFKWSEMTQDMHVLGINKMEGFANYLYHPDKVCVIMEDTGELVPIVELNRRIKEELEKEELEKKKLVEKNREKRLAKKKRLAEEKQK</sequence>